<dbReference type="NCBIfam" id="TIGR03696">
    <property type="entry name" value="Rhs_assc_core"/>
    <property type="match status" value="1"/>
</dbReference>
<dbReference type="InterPro" id="IPR056823">
    <property type="entry name" value="TEN-like_YD-shell"/>
</dbReference>
<dbReference type="AlphaFoldDB" id="Q2SKB0"/>
<dbReference type="Proteomes" id="UP000000238">
    <property type="component" value="Chromosome"/>
</dbReference>
<evidence type="ECO:0000256" key="1">
    <source>
        <dbReference type="ARBA" id="ARBA00022737"/>
    </source>
</evidence>
<dbReference type="KEGG" id="hch:HCH_02083"/>
<dbReference type="InterPro" id="IPR022385">
    <property type="entry name" value="Rhs_assc_core"/>
</dbReference>
<accession>Q2SKB0</accession>
<dbReference type="EMBL" id="CP000155">
    <property type="protein sequence ID" value="ABC28914.1"/>
    <property type="molecule type" value="Genomic_DNA"/>
</dbReference>
<name>Q2SKB0_HAHCH</name>
<sequence length="481" mass="54110">MKARQYGRQTLIISAQPPKWLDDRLYLRRLVSHDAISDPVNGDYSAEYRFDNVGNRIYSIIDGVHTAYSYDDNDRLTQQGGVTYAYDANGNTLTETEDGPVTARYTYSAKNKLLAVTKAGETTNFGYNPDGIRTRKAASGATTDFIVDQNRDYAQVLQEVVNGAKQVSYVYGDDLLSQARAGDVSYYVYDGQGSVRSLTNQTGVQTDSYHYDAFGILLHSEGDTPNSYLYTGEQYDASLDQYYLRARYYDQNQGRFTQMDTWAGNHRFPMTLNKYIYVLSDPLFYSDPTGYVPSPYESNFGQAVDDYVCDEYRAWAMSPTTKCDAPIVHNYFGDFLKPDILDIQNKRYAEVKPLSISGIASGTTQMKAYDSAYGKFGLSREIGFFPAPTSVQGTEVYFFNSDGVIFYTDDDDERSNMRGVPLTSMSRKYRAYWTGRRSMYRNLTSPLSTYDKVVLSGVGAAMALQGARCKVRDYGCSSNDA</sequence>
<reference evidence="3 4" key="1">
    <citation type="journal article" date="2005" name="Nucleic Acids Res.">
        <title>Genomic blueprint of Hahella chejuensis, a marine microbe producing an algicidal agent.</title>
        <authorList>
            <person name="Jeong H."/>
            <person name="Yim J.H."/>
            <person name="Lee C."/>
            <person name="Choi S.-H."/>
            <person name="Park Y.K."/>
            <person name="Yoon S.H."/>
            <person name="Hur C.-G."/>
            <person name="Kang H.-Y."/>
            <person name="Kim D."/>
            <person name="Lee H.H."/>
            <person name="Park K.H."/>
            <person name="Park S.-H."/>
            <person name="Park H.-S."/>
            <person name="Lee H.K."/>
            <person name="Oh T.K."/>
            <person name="Kim J.F."/>
        </authorList>
    </citation>
    <scope>NUCLEOTIDE SEQUENCE [LARGE SCALE GENOMIC DNA]</scope>
    <source>
        <strain evidence="3 4">KCTC 2396</strain>
    </source>
</reference>
<feature type="domain" description="Teneurin-like YD-shell" evidence="2">
    <location>
        <begin position="41"/>
        <end position="282"/>
    </location>
</feature>
<evidence type="ECO:0000259" key="2">
    <source>
        <dbReference type="Pfam" id="PF25023"/>
    </source>
</evidence>
<dbReference type="STRING" id="349521.HCH_02083"/>
<dbReference type="PANTHER" id="PTHR32305">
    <property type="match status" value="1"/>
</dbReference>
<gene>
    <name evidence="3" type="ordered locus">HCH_02083</name>
</gene>
<dbReference type="InterPro" id="IPR050708">
    <property type="entry name" value="T6SS_VgrG/RHS"/>
</dbReference>
<dbReference type="HOGENOM" id="CLU_567136_0_0_6"/>
<dbReference type="eggNOG" id="COG3209">
    <property type="taxonomic scope" value="Bacteria"/>
</dbReference>
<proteinExistence type="predicted"/>
<evidence type="ECO:0000313" key="4">
    <source>
        <dbReference type="Proteomes" id="UP000000238"/>
    </source>
</evidence>
<keyword evidence="4" id="KW-1185">Reference proteome</keyword>
<dbReference type="PANTHER" id="PTHR32305:SF15">
    <property type="entry name" value="PROTEIN RHSA-RELATED"/>
    <property type="match status" value="1"/>
</dbReference>
<evidence type="ECO:0000313" key="3">
    <source>
        <dbReference type="EMBL" id="ABC28914.1"/>
    </source>
</evidence>
<dbReference type="Gene3D" id="2.180.10.10">
    <property type="entry name" value="RHS repeat-associated core"/>
    <property type="match status" value="1"/>
</dbReference>
<protein>
    <submittedName>
        <fullName evidence="3">Rhs family protein</fullName>
    </submittedName>
</protein>
<organism evidence="3 4">
    <name type="scientific">Hahella chejuensis (strain KCTC 2396)</name>
    <dbReference type="NCBI Taxonomy" id="349521"/>
    <lineage>
        <taxon>Bacteria</taxon>
        <taxon>Pseudomonadati</taxon>
        <taxon>Pseudomonadota</taxon>
        <taxon>Gammaproteobacteria</taxon>
        <taxon>Oceanospirillales</taxon>
        <taxon>Hahellaceae</taxon>
        <taxon>Hahella</taxon>
    </lineage>
</organism>
<dbReference type="Pfam" id="PF25023">
    <property type="entry name" value="TEN_YD-shell"/>
    <property type="match status" value="1"/>
</dbReference>
<keyword evidence="1" id="KW-0677">Repeat</keyword>